<protein>
    <submittedName>
        <fullName evidence="1">Uncharacterized protein</fullName>
    </submittedName>
</protein>
<accession>M5UGU2</accession>
<comment type="caution">
    <text evidence="1">The sequence shown here is derived from an EMBL/GenBank/DDBJ whole genome shotgun (WGS) entry which is preliminary data.</text>
</comment>
<keyword evidence="2" id="KW-1185">Reference proteome</keyword>
<dbReference type="RefSeq" id="WP_008680402.1">
    <property type="nucleotide sequence ID" value="NZ_ANOH01000224.1"/>
</dbReference>
<name>M5UGU2_9BACT</name>
<dbReference type="PATRIC" id="fig|1263870.3.peg.3567"/>
<evidence type="ECO:0000313" key="1">
    <source>
        <dbReference type="EMBL" id="EMI55218.1"/>
    </source>
</evidence>
<dbReference type="EMBL" id="ANOH01000224">
    <property type="protein sequence ID" value="EMI55218.1"/>
    <property type="molecule type" value="Genomic_DNA"/>
</dbReference>
<organism evidence="1 2">
    <name type="scientific">Rhodopirellula sallentina SM41</name>
    <dbReference type="NCBI Taxonomy" id="1263870"/>
    <lineage>
        <taxon>Bacteria</taxon>
        <taxon>Pseudomonadati</taxon>
        <taxon>Planctomycetota</taxon>
        <taxon>Planctomycetia</taxon>
        <taxon>Pirellulales</taxon>
        <taxon>Pirellulaceae</taxon>
        <taxon>Rhodopirellula</taxon>
    </lineage>
</organism>
<reference evidence="1 2" key="1">
    <citation type="journal article" date="2013" name="Mar. Genomics">
        <title>Expression of sulfatases in Rhodopirellula baltica and the diversity of sulfatases in the genus Rhodopirellula.</title>
        <authorList>
            <person name="Wegner C.E."/>
            <person name="Richter-Heitmann T."/>
            <person name="Klindworth A."/>
            <person name="Klockow C."/>
            <person name="Richter M."/>
            <person name="Achstetter T."/>
            <person name="Glockner F.O."/>
            <person name="Harder J."/>
        </authorList>
    </citation>
    <scope>NUCLEOTIDE SEQUENCE [LARGE SCALE GENOMIC DNA]</scope>
    <source>
        <strain evidence="1 2">SM41</strain>
    </source>
</reference>
<proteinExistence type="predicted"/>
<dbReference type="Proteomes" id="UP000011885">
    <property type="component" value="Unassembled WGS sequence"/>
</dbReference>
<evidence type="ECO:0000313" key="2">
    <source>
        <dbReference type="Proteomes" id="UP000011885"/>
    </source>
</evidence>
<dbReference type="AlphaFoldDB" id="M5UGU2"/>
<sequence>METGNPAMSDAQKFLSWVNLAILLVLLPLVATNSCSKPETVVIGEAASSAVVGDDVADALANAEDLLGAGDFAGSFDMLLVASRLAPSDPKLFDMVVRFVDQASSFESEEAQALAEDLLGRGDSLVYFQRPQNVAAARKRLTDLQLKFLASESEFEPPQPLDSVSQFVSVAQNETNPTSVRTRAAEQARSLLDDLQLQLAMGEQSETAQLNQAILMEVYEKIDAVEQQCIESLFAEIKPRVNEWQTSAAQLNSKADSASNEEAPEIGRKLGRMADKGYDLLQELMPYSKSGIEAAVAMSATVEDAVKDLQRQKTWLYNKQSLARVREIESAEKPTPQEKIGYLAEIHEEQLSPYVLRRHNEVWEKIFEELPDEDEKVKAVRMRILRSKN</sequence>
<gene>
    <name evidence="1" type="ORF">RSSM_03355</name>
</gene>